<sequence>MDSSPYKRYHVDDFDSRQHLEDYVANGPDSTFEEDSLIFPTENLLKTFTEGHFKGDVLIDLSQGSLVHHLFAACEFFKHIIVLRARDTCIMELKRWMNECTGAFDWSHVTKLHVESSDQLQDKEGKVRSALQHVVKCKLEKENMVDSIVLPPADCIISTWLLDVISKGQDDYIRYLRKFLKLLKPGGHIILIGALEMTFFKVGKDKFHAFSYDEDFARKALVGEGFIIDRCEVKKRTAVSDLTDYKSMIFIAAHKEM</sequence>
<name>A0ABN9MLP7_9NEOB</name>
<dbReference type="SUPFAM" id="SSF53335">
    <property type="entry name" value="S-adenosyl-L-methionine-dependent methyltransferases"/>
    <property type="match status" value="1"/>
</dbReference>
<protein>
    <recommendedName>
        <fullName evidence="7">Nicotinamide N-methyltransferase</fullName>
    </recommendedName>
</protein>
<keyword evidence="2" id="KW-0489">Methyltransferase</keyword>
<evidence type="ECO:0000256" key="4">
    <source>
        <dbReference type="ARBA" id="ARBA00022691"/>
    </source>
</evidence>
<evidence type="ECO:0000313" key="5">
    <source>
        <dbReference type="EMBL" id="CAJ0967715.1"/>
    </source>
</evidence>
<dbReference type="Gene3D" id="3.40.50.150">
    <property type="entry name" value="Vaccinia Virus protein VP39"/>
    <property type="match status" value="1"/>
</dbReference>
<dbReference type="PANTHER" id="PTHR10867">
    <property type="entry name" value="NNMT/PNMT/TEMT FAMILY MEMBER"/>
    <property type="match status" value="1"/>
</dbReference>
<reference evidence="5" key="1">
    <citation type="submission" date="2023-07" db="EMBL/GenBank/DDBJ databases">
        <authorList>
            <person name="Stuckert A."/>
        </authorList>
    </citation>
    <scope>NUCLEOTIDE SEQUENCE</scope>
</reference>
<dbReference type="Pfam" id="PF01234">
    <property type="entry name" value="NNMT_PNMT_TEMT"/>
    <property type="match status" value="1"/>
</dbReference>
<keyword evidence="3" id="KW-0808">Transferase</keyword>
<evidence type="ECO:0000313" key="6">
    <source>
        <dbReference type="Proteomes" id="UP001176940"/>
    </source>
</evidence>
<keyword evidence="4" id="KW-0949">S-adenosyl-L-methionine</keyword>
<dbReference type="PROSITE" id="PS51681">
    <property type="entry name" value="SAM_MT_NNMT_PNMT_TEMT"/>
    <property type="match status" value="1"/>
</dbReference>
<dbReference type="InterPro" id="IPR000940">
    <property type="entry name" value="NNMT_TEMT_trans"/>
</dbReference>
<evidence type="ECO:0008006" key="7">
    <source>
        <dbReference type="Google" id="ProtNLM"/>
    </source>
</evidence>
<comment type="caution">
    <text evidence="5">The sequence shown here is derived from an EMBL/GenBank/DDBJ whole genome shotgun (WGS) entry which is preliminary data.</text>
</comment>
<proteinExistence type="inferred from homology"/>
<evidence type="ECO:0000256" key="2">
    <source>
        <dbReference type="ARBA" id="ARBA00022603"/>
    </source>
</evidence>
<comment type="similarity">
    <text evidence="1">Belongs to the class I-like SAM-binding methyltransferase superfamily. NNMT/PNMT/TEMT family.</text>
</comment>
<dbReference type="PANTHER" id="PTHR10867:SF44">
    <property type="entry name" value="NICOTINAMIDE N-METHYLTRANSFERASE ISOFORM X2"/>
    <property type="match status" value="1"/>
</dbReference>
<dbReference type="Proteomes" id="UP001176940">
    <property type="component" value="Unassembled WGS sequence"/>
</dbReference>
<organism evidence="5 6">
    <name type="scientific">Ranitomeya imitator</name>
    <name type="common">mimic poison frog</name>
    <dbReference type="NCBI Taxonomy" id="111125"/>
    <lineage>
        <taxon>Eukaryota</taxon>
        <taxon>Metazoa</taxon>
        <taxon>Chordata</taxon>
        <taxon>Craniata</taxon>
        <taxon>Vertebrata</taxon>
        <taxon>Euteleostomi</taxon>
        <taxon>Amphibia</taxon>
        <taxon>Batrachia</taxon>
        <taxon>Anura</taxon>
        <taxon>Neobatrachia</taxon>
        <taxon>Hyloidea</taxon>
        <taxon>Dendrobatidae</taxon>
        <taxon>Dendrobatinae</taxon>
        <taxon>Ranitomeya</taxon>
    </lineage>
</organism>
<keyword evidence="6" id="KW-1185">Reference proteome</keyword>
<dbReference type="InterPro" id="IPR029063">
    <property type="entry name" value="SAM-dependent_MTases_sf"/>
</dbReference>
<evidence type="ECO:0000256" key="3">
    <source>
        <dbReference type="ARBA" id="ARBA00022679"/>
    </source>
</evidence>
<gene>
    <name evidence="5" type="ORF">RIMI_LOCUS22431651</name>
</gene>
<evidence type="ECO:0000256" key="1">
    <source>
        <dbReference type="ARBA" id="ARBA00007996"/>
    </source>
</evidence>
<accession>A0ABN9MLP7</accession>
<dbReference type="EMBL" id="CAUEEQ010078535">
    <property type="protein sequence ID" value="CAJ0967715.1"/>
    <property type="molecule type" value="Genomic_DNA"/>
</dbReference>